<protein>
    <submittedName>
        <fullName evidence="4">Protein SENSITIVITY TO RED LIGHT REDUCED 1-like</fullName>
    </submittedName>
</protein>
<comment type="similarity">
    <text evidence="1">Belongs to the SRR1 family.</text>
</comment>
<dbReference type="PANTHER" id="PTHR28626:SF3">
    <property type="entry name" value="SRR1-LIKE PROTEIN"/>
    <property type="match status" value="1"/>
</dbReference>
<dbReference type="Pfam" id="PF07985">
    <property type="entry name" value="SRR1"/>
    <property type="match status" value="1"/>
</dbReference>
<evidence type="ECO:0000313" key="4">
    <source>
        <dbReference type="RefSeq" id="XP_039127843.1"/>
    </source>
</evidence>
<proteinExistence type="inferred from homology"/>
<name>A0AB40BLM4_DIOCR</name>
<organism evidence="3 4">
    <name type="scientific">Dioscorea cayennensis subsp. rotundata</name>
    <name type="common">White Guinea yam</name>
    <name type="synonym">Dioscorea rotundata</name>
    <dbReference type="NCBI Taxonomy" id="55577"/>
    <lineage>
        <taxon>Eukaryota</taxon>
        <taxon>Viridiplantae</taxon>
        <taxon>Streptophyta</taxon>
        <taxon>Embryophyta</taxon>
        <taxon>Tracheophyta</taxon>
        <taxon>Spermatophyta</taxon>
        <taxon>Magnoliopsida</taxon>
        <taxon>Liliopsida</taxon>
        <taxon>Dioscoreales</taxon>
        <taxon>Dioscoreaceae</taxon>
        <taxon>Dioscorea</taxon>
    </lineage>
</organism>
<evidence type="ECO:0000256" key="1">
    <source>
        <dbReference type="ARBA" id="ARBA00009856"/>
    </source>
</evidence>
<sequence>MEDIQYALKEVRGFNFYSRLVNQIQEKPDVIEDIFRNITGSCAIPMVIYGLGRIQYSYAARFQLALALLLREVPGLEIRQEITICCDDLTLNHVEERALKAHGCKVIRMSGGRFRWIVDELTLFFLPFTRPEVLGDLLQMNWCSSQLEKMIILGSSLTSMASDLDEMISTCDNEEGRPSMTVNKLTYVTDRLRYIWAICKHTWVFDINDESSSTDESHDYSPEQIFENMFWHGFDFDGIDIIEKDMNNFLPSTDSCFKWVDDDTRLSNPQ</sequence>
<evidence type="ECO:0000259" key="2">
    <source>
        <dbReference type="Pfam" id="PF07985"/>
    </source>
</evidence>
<keyword evidence="3" id="KW-1185">Reference proteome</keyword>
<dbReference type="GO" id="GO:0005634">
    <property type="term" value="C:nucleus"/>
    <property type="evidence" value="ECO:0007669"/>
    <property type="project" value="TreeGrafter"/>
</dbReference>
<gene>
    <name evidence="4" type="primary">LOC120263929</name>
</gene>
<dbReference type="InterPro" id="IPR012942">
    <property type="entry name" value="SRR1-like"/>
</dbReference>
<dbReference type="GeneID" id="120263929"/>
<dbReference type="InterPro" id="IPR040044">
    <property type="entry name" value="SRR1L"/>
</dbReference>
<reference evidence="4" key="1">
    <citation type="submission" date="2025-08" db="UniProtKB">
        <authorList>
            <consortium name="RefSeq"/>
        </authorList>
    </citation>
    <scope>IDENTIFICATION</scope>
</reference>
<dbReference type="RefSeq" id="XP_039127843.1">
    <property type="nucleotide sequence ID" value="XM_039271909.1"/>
</dbReference>
<feature type="domain" description="SRR1-like" evidence="2">
    <location>
        <begin position="46"/>
        <end position="182"/>
    </location>
</feature>
<dbReference type="GO" id="GO:0005737">
    <property type="term" value="C:cytoplasm"/>
    <property type="evidence" value="ECO:0007669"/>
    <property type="project" value="TreeGrafter"/>
</dbReference>
<dbReference type="AlphaFoldDB" id="A0AB40BLM4"/>
<dbReference type="PANTHER" id="PTHR28626">
    <property type="entry name" value="SRR1-LIKE PROTEIN"/>
    <property type="match status" value="1"/>
</dbReference>
<evidence type="ECO:0000313" key="3">
    <source>
        <dbReference type="Proteomes" id="UP001515500"/>
    </source>
</evidence>
<dbReference type="Proteomes" id="UP001515500">
    <property type="component" value="Chromosome 6"/>
</dbReference>
<accession>A0AB40BLM4</accession>